<name>A0A178JAF8_9VIBR</name>
<evidence type="ECO:0000313" key="5">
    <source>
        <dbReference type="Proteomes" id="UP000501443"/>
    </source>
</evidence>
<sequence>MQQQCPKCLYPSSHPFGIVISSSNCSGCKTHEEKNSIDWKSKREILEGVIKPYRKAHSQYDCVVPVVGDAEDFYTLSLVLELGLAPLVVCVNDYFKNDIGWKNLHQLITYFDVDSFTFNPDMRVYKDLVRTSLRKFDHILLPFLQLHTSFPVHVAYERKIPLIIWGQNQAVEQVGKFSHFDRAEMSRWSRREHDLFGKEIETAIGNGAQIDERCLNYYRYPNTTDLGRRKVKGLYLSNYYKWDPLKQNQSVTDMGFIPQRNTSSFDVYERAGSSVYYDFHDLLKYKRQGYRKVTDHVAREIRHKRLHTTEGQAIVDFYTQSKTDIEPFFKWLGVTKSGLDWYKMHRLQNMLHLIGEPLSNEITLPSTLASLLNDGQVQSEKHVIFGKGLHI</sequence>
<gene>
    <name evidence="2" type="ORF">AZ468_13000</name>
    <name evidence="3" type="ORF">HOO69_14785</name>
    <name evidence="1" type="ORF">OPW20_24035</name>
</gene>
<proteinExistence type="predicted"/>
<dbReference type="EMBL" id="LUAX01000004">
    <property type="protein sequence ID" value="OAM98900.1"/>
    <property type="molecule type" value="Genomic_DNA"/>
</dbReference>
<dbReference type="NCBIfam" id="TIGR03573">
    <property type="entry name" value="WbuX"/>
    <property type="match status" value="1"/>
</dbReference>
<evidence type="ECO:0000313" key="6">
    <source>
        <dbReference type="Proteomes" id="UP001150001"/>
    </source>
</evidence>
<reference evidence="1" key="3">
    <citation type="submission" date="2022-11" db="EMBL/GenBank/DDBJ databases">
        <title>Role of the vibriolysin VemA secreted by the emergent pathogen Vibrio europaeus in the colonization of Manila clam mucus.</title>
        <authorList>
            <person name="Martinez C."/>
            <person name="Rodriguez S."/>
            <person name="Vences A."/>
            <person name="Barja J.L."/>
            <person name="Toranzo A.E."/>
            <person name="Dubert J."/>
        </authorList>
    </citation>
    <scope>NUCLEOTIDE SEQUENCE</scope>
    <source>
        <strain evidence="1">3454</strain>
    </source>
</reference>
<dbReference type="Proteomes" id="UP000094761">
    <property type="component" value="Unassembled WGS sequence"/>
</dbReference>
<reference evidence="3 5" key="2">
    <citation type="submission" date="2020-05" db="EMBL/GenBank/DDBJ databases">
        <title>First description outside Europe of the emergent pathogen for shellfish aquaculture Vibrio europaeus.</title>
        <authorList>
            <person name="Dubert J."/>
            <person name="Rojas R."/>
        </authorList>
    </citation>
    <scope>NUCLEOTIDE SEQUENCE [LARGE SCALE GENOMIC DNA]</scope>
    <source>
        <strain evidence="3 5">NPI-1</strain>
    </source>
</reference>
<dbReference type="Proteomes" id="UP000501443">
    <property type="component" value="Chromosome 1"/>
</dbReference>
<organism evidence="2 4">
    <name type="scientific">Vibrio europaeus</name>
    <dbReference type="NCBI Taxonomy" id="300876"/>
    <lineage>
        <taxon>Bacteria</taxon>
        <taxon>Pseudomonadati</taxon>
        <taxon>Pseudomonadota</taxon>
        <taxon>Gammaproteobacteria</taxon>
        <taxon>Vibrionales</taxon>
        <taxon>Vibrionaceae</taxon>
        <taxon>Vibrio</taxon>
        <taxon>Vibrio oreintalis group</taxon>
    </lineage>
</organism>
<dbReference type="OrthoDB" id="9765475at2"/>
<dbReference type="EMBL" id="JAPFIT010000032">
    <property type="protein sequence ID" value="MDC5743134.1"/>
    <property type="molecule type" value="Genomic_DNA"/>
</dbReference>
<evidence type="ECO:0000313" key="3">
    <source>
        <dbReference type="EMBL" id="QJY37760.1"/>
    </source>
</evidence>
<dbReference type="Proteomes" id="UP001150001">
    <property type="component" value="Unassembled WGS sequence"/>
</dbReference>
<dbReference type="GeneID" id="78076626"/>
<keyword evidence="6" id="KW-1185">Reference proteome</keyword>
<dbReference type="AlphaFoldDB" id="A0A178JAF8"/>
<reference evidence="2 4" key="1">
    <citation type="submission" date="2016-03" db="EMBL/GenBank/DDBJ databases">
        <title>Draft genome sequence of the Vibrio tubiashii subs. europaeus.</title>
        <authorList>
            <person name="Spinard E."/>
            <person name="Dubert J."/>
            <person name="Nelson D.R."/>
            <person name="Barja J.L."/>
        </authorList>
    </citation>
    <scope>NUCLEOTIDE SEQUENCE [LARGE SCALE GENOMIC DNA]</scope>
    <source>
        <strain evidence="4">PP-638</strain>
        <strain evidence="2">PP2-638</strain>
    </source>
</reference>
<dbReference type="EMBL" id="CP053541">
    <property type="protein sequence ID" value="QJY37760.1"/>
    <property type="molecule type" value="Genomic_DNA"/>
</dbReference>
<dbReference type="InterPro" id="IPR020022">
    <property type="entry name" value="N-acetyl_sugar_amidoTrfase"/>
</dbReference>
<accession>A0A178JAF8</accession>
<protein>
    <submittedName>
        <fullName evidence="2">LPS biosynthesis protein</fullName>
    </submittedName>
    <submittedName>
        <fullName evidence="1">N-acetyl sugar amidotransferase</fullName>
    </submittedName>
</protein>
<evidence type="ECO:0000313" key="4">
    <source>
        <dbReference type="Proteomes" id="UP000094761"/>
    </source>
</evidence>
<evidence type="ECO:0000313" key="2">
    <source>
        <dbReference type="EMBL" id="OAM98900.1"/>
    </source>
</evidence>
<dbReference type="RefSeq" id="WP_069667773.1">
    <property type="nucleotide sequence ID" value="NZ_CP053541.1"/>
</dbReference>
<evidence type="ECO:0000313" key="1">
    <source>
        <dbReference type="EMBL" id="MDC5743134.1"/>
    </source>
</evidence>